<reference evidence="2 3" key="1">
    <citation type="submission" date="2024-02" db="EMBL/GenBank/DDBJ databases">
        <title>A draft genome for the cacao thread blight pathogen Marasmius crinis-equi.</title>
        <authorList>
            <person name="Cohen S.P."/>
            <person name="Baruah I.K."/>
            <person name="Amoako-Attah I."/>
            <person name="Bukari Y."/>
            <person name="Meinhardt L.W."/>
            <person name="Bailey B.A."/>
        </authorList>
    </citation>
    <scope>NUCLEOTIDE SEQUENCE [LARGE SCALE GENOMIC DNA]</scope>
    <source>
        <strain evidence="2 3">GH-76</strain>
    </source>
</reference>
<evidence type="ECO:0000256" key="1">
    <source>
        <dbReference type="SAM" id="Phobius"/>
    </source>
</evidence>
<evidence type="ECO:0000313" key="2">
    <source>
        <dbReference type="EMBL" id="KAL0565209.1"/>
    </source>
</evidence>
<name>A0ABR3EQP0_9AGAR</name>
<sequence>MHRYTELTKANNTPTDLESYFKSYISNQYNTVAQISTNVGGKNGTAGTFSNQSQAAAISALLGGMILIPDARPAAGPHGNSSSEPSGFIPTGAIAGGVVGGDLAIGFIIGGFWFYVYKRCWDERPSETEVVATPFDLETTTEKAQRSGIPKLITRGGPTGLIPLVELFVTRDPANDNTDASSSTMHARG</sequence>
<accession>A0ABR3EQP0</accession>
<comment type="caution">
    <text evidence="2">The sequence shown here is derived from an EMBL/GenBank/DDBJ whole genome shotgun (WGS) entry which is preliminary data.</text>
</comment>
<keyword evidence="1" id="KW-1133">Transmembrane helix</keyword>
<evidence type="ECO:0000313" key="3">
    <source>
        <dbReference type="Proteomes" id="UP001465976"/>
    </source>
</evidence>
<keyword evidence="3" id="KW-1185">Reference proteome</keyword>
<keyword evidence="1" id="KW-0472">Membrane</keyword>
<dbReference type="EMBL" id="JBAHYK010002370">
    <property type="protein sequence ID" value="KAL0565209.1"/>
    <property type="molecule type" value="Genomic_DNA"/>
</dbReference>
<proteinExistence type="predicted"/>
<gene>
    <name evidence="2" type="ORF">V5O48_016820</name>
</gene>
<keyword evidence="1" id="KW-0812">Transmembrane</keyword>
<organism evidence="2 3">
    <name type="scientific">Marasmius crinis-equi</name>
    <dbReference type="NCBI Taxonomy" id="585013"/>
    <lineage>
        <taxon>Eukaryota</taxon>
        <taxon>Fungi</taxon>
        <taxon>Dikarya</taxon>
        <taxon>Basidiomycota</taxon>
        <taxon>Agaricomycotina</taxon>
        <taxon>Agaricomycetes</taxon>
        <taxon>Agaricomycetidae</taxon>
        <taxon>Agaricales</taxon>
        <taxon>Marasmiineae</taxon>
        <taxon>Marasmiaceae</taxon>
        <taxon>Marasmius</taxon>
    </lineage>
</organism>
<dbReference type="Proteomes" id="UP001465976">
    <property type="component" value="Unassembled WGS sequence"/>
</dbReference>
<feature type="transmembrane region" description="Helical" evidence="1">
    <location>
        <begin position="93"/>
        <end position="116"/>
    </location>
</feature>
<protein>
    <submittedName>
        <fullName evidence="2">Uncharacterized protein</fullName>
    </submittedName>
</protein>